<organism evidence="3 4">
    <name type="scientific">Mucilaginibacter xinganensis</name>
    <dbReference type="NCBI Taxonomy" id="1234841"/>
    <lineage>
        <taxon>Bacteria</taxon>
        <taxon>Pseudomonadati</taxon>
        <taxon>Bacteroidota</taxon>
        <taxon>Sphingobacteriia</taxon>
        <taxon>Sphingobacteriales</taxon>
        <taxon>Sphingobacteriaceae</taxon>
        <taxon>Mucilaginibacter</taxon>
    </lineage>
</organism>
<dbReference type="OrthoDB" id="9780932at2"/>
<evidence type="ECO:0000313" key="3">
    <source>
        <dbReference type="EMBL" id="ASU33518.1"/>
    </source>
</evidence>
<keyword evidence="1 3" id="KW-0378">Hydrolase</keyword>
<dbReference type="Gene3D" id="3.40.50.1820">
    <property type="entry name" value="alpha/beta hydrolase"/>
    <property type="match status" value="1"/>
</dbReference>
<accession>A0A223NV67</accession>
<dbReference type="EMBL" id="CP022743">
    <property type="protein sequence ID" value="ASU33518.1"/>
    <property type="molecule type" value="Genomic_DNA"/>
</dbReference>
<dbReference type="AlphaFoldDB" id="A0A223NV67"/>
<reference evidence="3 4" key="1">
    <citation type="submission" date="2017-08" db="EMBL/GenBank/DDBJ databases">
        <title>Complete genome sequence of Mucilaginibacter sp. strain BJC16-A31.</title>
        <authorList>
            <consortium name="Henan University of Science and Technology"/>
            <person name="You X."/>
        </authorList>
    </citation>
    <scope>NUCLEOTIDE SEQUENCE [LARGE SCALE GENOMIC DNA]</scope>
    <source>
        <strain evidence="3 4">BJC16-A31</strain>
    </source>
</reference>
<dbReference type="Proteomes" id="UP000215002">
    <property type="component" value="Chromosome"/>
</dbReference>
<gene>
    <name evidence="3" type="ORF">MuYL_1620</name>
</gene>
<evidence type="ECO:0000313" key="4">
    <source>
        <dbReference type="Proteomes" id="UP000215002"/>
    </source>
</evidence>
<sequence>MEQTQLIKGLNINFNESGEGKPLVLLHGWGSNLQAFTKVQEYFETDFHVFAIDLPGFGKSQEPAEVWGVEEYTQFIEEFCRVKNISNPILAGHSYGGRISILFASRNPVLKLVLLDSAGIKPTRSLEYYIKVYSYKAAKKTLPLFVGRSKAEEIMEGYRKKAGSSDYNNASGVMRNILVKSVNEDLQSVMPKIKAPTLLVWGENDTATPVGDAKIMEKLIPNAGLVILKNAGHFAFVEKLHEFLIILNNFLQADKKNN</sequence>
<evidence type="ECO:0000256" key="1">
    <source>
        <dbReference type="ARBA" id="ARBA00022801"/>
    </source>
</evidence>
<dbReference type="InterPro" id="IPR029058">
    <property type="entry name" value="AB_hydrolase_fold"/>
</dbReference>
<feature type="domain" description="AB hydrolase-1" evidence="2">
    <location>
        <begin position="21"/>
        <end position="239"/>
    </location>
</feature>
<proteinExistence type="predicted"/>
<dbReference type="RefSeq" id="WP_094569966.1">
    <property type="nucleotide sequence ID" value="NZ_CP022743.1"/>
</dbReference>
<evidence type="ECO:0000259" key="2">
    <source>
        <dbReference type="Pfam" id="PF00561"/>
    </source>
</evidence>
<dbReference type="PANTHER" id="PTHR43798">
    <property type="entry name" value="MONOACYLGLYCEROL LIPASE"/>
    <property type="match status" value="1"/>
</dbReference>
<dbReference type="PRINTS" id="PR00111">
    <property type="entry name" value="ABHYDROLASE"/>
</dbReference>
<keyword evidence="4" id="KW-1185">Reference proteome</keyword>
<dbReference type="KEGG" id="muc:MuYL_1620"/>
<dbReference type="GO" id="GO:0016787">
    <property type="term" value="F:hydrolase activity"/>
    <property type="evidence" value="ECO:0007669"/>
    <property type="project" value="UniProtKB-KW"/>
</dbReference>
<dbReference type="InterPro" id="IPR000073">
    <property type="entry name" value="AB_hydrolase_1"/>
</dbReference>
<dbReference type="Pfam" id="PF00561">
    <property type="entry name" value="Abhydrolase_1"/>
    <property type="match status" value="1"/>
</dbReference>
<protein>
    <submittedName>
        <fullName evidence="3">Alpha/beta hydrolase</fullName>
    </submittedName>
</protein>
<name>A0A223NV67_9SPHI</name>
<dbReference type="SUPFAM" id="SSF53474">
    <property type="entry name" value="alpha/beta-Hydrolases"/>
    <property type="match status" value="1"/>
</dbReference>
<dbReference type="GO" id="GO:0016020">
    <property type="term" value="C:membrane"/>
    <property type="evidence" value="ECO:0007669"/>
    <property type="project" value="TreeGrafter"/>
</dbReference>
<dbReference type="InterPro" id="IPR050266">
    <property type="entry name" value="AB_hydrolase_sf"/>
</dbReference>
<dbReference type="PANTHER" id="PTHR43798:SF31">
    <property type="entry name" value="AB HYDROLASE SUPERFAMILY PROTEIN YCLE"/>
    <property type="match status" value="1"/>
</dbReference>